<protein>
    <submittedName>
        <fullName evidence="1">4071_t:CDS:1</fullName>
    </submittedName>
</protein>
<evidence type="ECO:0000313" key="2">
    <source>
        <dbReference type="Proteomes" id="UP000789366"/>
    </source>
</evidence>
<dbReference type="EMBL" id="CAJVPW010012867">
    <property type="protein sequence ID" value="CAG8639424.1"/>
    <property type="molecule type" value="Genomic_DNA"/>
</dbReference>
<feature type="non-terminal residue" evidence="1">
    <location>
        <position position="1"/>
    </location>
</feature>
<sequence length="260" mass="30613">IVYVNNPPIDIDDEDELELNKSNRIKSRKILFEHLNKNCQEISYKPPKLANLSKEIVSFMKEKIELQKQLEELKEPKEIKSTSSQPSKSKSENVSAEKKQKVVDVNKSGVNTNFFSKVDTGIFRKRIKKEKKELLKPEDEEINRLEKEKRKLRKEIEKKEKVIRQKTLGNNFQPTCAEFCAWLRDNKQLTTEELLNHDIKQLKSEYCQQLEKEVEIFDKYKKKQLEKSKKYTLTKESFQQLIKLTFSVEVAQAYQAAAKA</sequence>
<gene>
    <name evidence="1" type="ORF">SPELUC_LOCUS8508</name>
</gene>
<organism evidence="1 2">
    <name type="scientific">Cetraspora pellucida</name>
    <dbReference type="NCBI Taxonomy" id="1433469"/>
    <lineage>
        <taxon>Eukaryota</taxon>
        <taxon>Fungi</taxon>
        <taxon>Fungi incertae sedis</taxon>
        <taxon>Mucoromycota</taxon>
        <taxon>Glomeromycotina</taxon>
        <taxon>Glomeromycetes</taxon>
        <taxon>Diversisporales</taxon>
        <taxon>Gigasporaceae</taxon>
        <taxon>Cetraspora</taxon>
    </lineage>
</organism>
<reference evidence="1" key="1">
    <citation type="submission" date="2021-06" db="EMBL/GenBank/DDBJ databases">
        <authorList>
            <person name="Kallberg Y."/>
            <person name="Tangrot J."/>
            <person name="Rosling A."/>
        </authorList>
    </citation>
    <scope>NUCLEOTIDE SEQUENCE</scope>
    <source>
        <strain evidence="1">28 12/20/2015</strain>
    </source>
</reference>
<comment type="caution">
    <text evidence="1">The sequence shown here is derived from an EMBL/GenBank/DDBJ whole genome shotgun (WGS) entry which is preliminary data.</text>
</comment>
<name>A0ACA9N769_9GLOM</name>
<dbReference type="Proteomes" id="UP000789366">
    <property type="component" value="Unassembled WGS sequence"/>
</dbReference>
<proteinExistence type="predicted"/>
<accession>A0ACA9N769</accession>
<keyword evidence="2" id="KW-1185">Reference proteome</keyword>
<evidence type="ECO:0000313" key="1">
    <source>
        <dbReference type="EMBL" id="CAG8639424.1"/>
    </source>
</evidence>